<feature type="region of interest" description="Disordered" evidence="1">
    <location>
        <begin position="1"/>
        <end position="35"/>
    </location>
</feature>
<comment type="caution">
    <text evidence="2">The sequence shown here is derived from an EMBL/GenBank/DDBJ whole genome shotgun (WGS) entry which is preliminary data.</text>
</comment>
<organism evidence="2 3">
    <name type="scientific">Lithohypha guttulata</name>
    <dbReference type="NCBI Taxonomy" id="1690604"/>
    <lineage>
        <taxon>Eukaryota</taxon>
        <taxon>Fungi</taxon>
        <taxon>Dikarya</taxon>
        <taxon>Ascomycota</taxon>
        <taxon>Pezizomycotina</taxon>
        <taxon>Eurotiomycetes</taxon>
        <taxon>Chaetothyriomycetidae</taxon>
        <taxon>Chaetothyriales</taxon>
        <taxon>Trichomeriaceae</taxon>
        <taxon>Lithohypha</taxon>
    </lineage>
</organism>
<feature type="region of interest" description="Disordered" evidence="1">
    <location>
        <begin position="69"/>
        <end position="155"/>
    </location>
</feature>
<evidence type="ECO:0000313" key="3">
    <source>
        <dbReference type="Proteomes" id="UP001345013"/>
    </source>
</evidence>
<feature type="compositionally biased region" description="Basic and acidic residues" evidence="1">
    <location>
        <begin position="13"/>
        <end position="35"/>
    </location>
</feature>
<feature type="compositionally biased region" description="Acidic residues" evidence="1">
    <location>
        <begin position="104"/>
        <end position="116"/>
    </location>
</feature>
<gene>
    <name evidence="2" type="ORF">LTR24_003545</name>
</gene>
<dbReference type="Proteomes" id="UP001345013">
    <property type="component" value="Unassembled WGS sequence"/>
</dbReference>
<sequence>MAKPNKKTHKKGAKEIKKETKKLKQEAKEQTKQEEELLKLPAGGYQAGRHNCFRYGCDIHGSKGEELLTKLPRNANQQRDQRVRGGMLDPGVAGTQPVATAPAEDGEANNVDDDDDAAAHKDEVEAPAYDHAQVHGQAPANAEANAALSTTEQDV</sequence>
<feature type="compositionally biased region" description="Low complexity" evidence="1">
    <location>
        <begin position="138"/>
        <end position="147"/>
    </location>
</feature>
<feature type="compositionally biased region" description="Basic residues" evidence="1">
    <location>
        <begin position="1"/>
        <end position="12"/>
    </location>
</feature>
<proteinExistence type="predicted"/>
<evidence type="ECO:0000256" key="1">
    <source>
        <dbReference type="SAM" id="MobiDB-lite"/>
    </source>
</evidence>
<protein>
    <submittedName>
        <fullName evidence="2">Uncharacterized protein</fullName>
    </submittedName>
</protein>
<reference evidence="2 3" key="1">
    <citation type="submission" date="2023-08" db="EMBL/GenBank/DDBJ databases">
        <title>Black Yeasts Isolated from many extreme environments.</title>
        <authorList>
            <person name="Coleine C."/>
            <person name="Stajich J.E."/>
            <person name="Selbmann L."/>
        </authorList>
    </citation>
    <scope>NUCLEOTIDE SEQUENCE [LARGE SCALE GENOMIC DNA]</scope>
    <source>
        <strain evidence="2 3">CCFEE 5885</strain>
    </source>
</reference>
<accession>A0ABR0KES1</accession>
<name>A0ABR0KES1_9EURO</name>
<evidence type="ECO:0000313" key="2">
    <source>
        <dbReference type="EMBL" id="KAK5094604.1"/>
    </source>
</evidence>
<keyword evidence="3" id="KW-1185">Reference proteome</keyword>
<dbReference type="EMBL" id="JAVRRG010000033">
    <property type="protein sequence ID" value="KAK5094604.1"/>
    <property type="molecule type" value="Genomic_DNA"/>
</dbReference>